<keyword evidence="2" id="KW-1185">Reference proteome</keyword>
<reference evidence="1 2" key="1">
    <citation type="submission" date="2017-01" db="EMBL/GenBank/DDBJ databases">
        <title>Complete Genome Sequence of Vibrio Parahaemolyticus Bacteriophage pTD1.</title>
        <authorList>
            <person name="Midorikawa Y."/>
            <person name="Sano M."/>
        </authorList>
    </citation>
    <scope>NUCLEOTIDE SEQUENCE [LARGE SCALE GENOMIC DNA]</scope>
    <source>
        <strain evidence="1">PTD1</strain>
    </source>
</reference>
<dbReference type="GeneID" id="40075104"/>
<dbReference type="OrthoDB" id="6217at10239"/>
<evidence type="ECO:0000313" key="2">
    <source>
        <dbReference type="Proteomes" id="UP000221243"/>
    </source>
</evidence>
<protein>
    <submittedName>
        <fullName evidence="1">Uncharacterized protein</fullName>
    </submittedName>
</protein>
<organism evidence="1 2">
    <name type="scientific">Vibrio phage pTD1</name>
    <dbReference type="NCBI Taxonomy" id="1938577"/>
    <lineage>
        <taxon>Viruses</taxon>
        <taxon>Duplodnaviria</taxon>
        <taxon>Heunggongvirae</taxon>
        <taxon>Uroviricota</taxon>
        <taxon>Caudoviricetes</taxon>
        <taxon>Chimalliviridae</taxon>
        <taxon>Gorgonvirinae</taxon>
        <taxon>Tidunavirus</taxon>
        <taxon>Tidunavirus pTD1</taxon>
    </lineage>
</organism>
<dbReference type="KEGG" id="vg:40075104"/>
<dbReference type="EMBL" id="AP017972">
    <property type="protein sequence ID" value="BAW98297.1"/>
    <property type="molecule type" value="Genomic_DNA"/>
</dbReference>
<sequence>MSIRNTLSALAGMESMSRDEVTDDLHKTIVENVFSGHGNQNLTPSTEIEQQKVDEALAAATTDVDESVKLVELYLEQEQTQEEAVQDLHKAVDGMEQLLMNEYTPETLNALTRHTERCAKRAGIPFTLGVSSMESFTPASVYLALRGGLESLANVERDNEGSIKGGYERLTHICDDVEKRFDRLLVNLELLRKRLKDNPEIKSEIVLGEWNEWLDVRDRAPRKIVRLVNLMEVEYILDRIKVLDIISKDDLTSAKAQELLSKDIKKSIDVSRDRTEDGKYHDTWEFRFNTACFYFELPNQNGTSLEALKTYNLRMQPYGGKTTDKAKKVYQSVSEMESELEEMISIAEDTRSTYVDWRKSLKTESGLVVSALKSGKVDPSKALAYIGLHNRFMVTAQRGIFEIISAYEHLFRAHI</sequence>
<proteinExistence type="predicted"/>
<evidence type="ECO:0000313" key="1">
    <source>
        <dbReference type="EMBL" id="BAW98297.1"/>
    </source>
</evidence>
<dbReference type="Proteomes" id="UP000221243">
    <property type="component" value="Segment"/>
</dbReference>
<name>A0A1Q2U2V5_9CAUD</name>
<dbReference type="RefSeq" id="YP_009599375.1">
    <property type="nucleotide sequence ID" value="NC_041916.1"/>
</dbReference>
<accession>A0A1Q2U2V5</accession>